<dbReference type="FunFam" id="2.120.10.30:FF:000043">
    <property type="entry name" value="NHL repeat containing 3"/>
    <property type="match status" value="1"/>
</dbReference>
<dbReference type="InterPro" id="IPR011042">
    <property type="entry name" value="6-blade_b-propeller_TolB-like"/>
</dbReference>
<name>A0A9J7N8A4_BRAFL</name>
<feature type="repeat" description="NHL" evidence="5">
    <location>
        <begin position="150"/>
        <end position="189"/>
    </location>
</feature>
<dbReference type="GeneID" id="118427955"/>
<dbReference type="KEGG" id="bfo:118427955"/>
<evidence type="ECO:0000256" key="3">
    <source>
        <dbReference type="ARBA" id="ARBA00023180"/>
    </source>
</evidence>
<sequence length="334" mass="36421">MASSRTCETVCRGFVCFLLLGIVSSYRSPLYKLVPTWPLVPSHFQAQEFSTGVLVGENVDEVFVAQRGNVSTKMNVFSEDGTFLRSWSDIERIDMPHGTRVHIPAGKTAAEAEIWVTDVGSGPWGHTVKAFGRDGTLIHVLGTPGQAGTGRNPLQFDQPADVAFNAKGEMYVVDGDGGMNNRLLKFSPDYKLEWVSGGKGNNTGEFYIPHSVEVDMFGQVWVADRANNRTQVFHGGQQPTFIGEWSSCFKGDGPYSVRFSADKKYLLVIQLNLSRVLILAAPSKPGFLGNCTVIDTIQMAPGVKPHLLSVSQSTGAFYVGEIGANQSQKFVPLH</sequence>
<dbReference type="RefSeq" id="XP_035693814.1">
    <property type="nucleotide sequence ID" value="XM_035837921.1"/>
</dbReference>
<protein>
    <recommendedName>
        <fullName evidence="4">NHL repeat-containing protein 3</fullName>
    </recommendedName>
</protein>
<dbReference type="Proteomes" id="UP000001554">
    <property type="component" value="Chromosome 12"/>
</dbReference>
<keyword evidence="1" id="KW-0732">Signal</keyword>
<keyword evidence="6" id="KW-1185">Reference proteome</keyword>
<dbReference type="GO" id="GO:0043161">
    <property type="term" value="P:proteasome-mediated ubiquitin-dependent protein catabolic process"/>
    <property type="evidence" value="ECO:0000318"/>
    <property type="project" value="GO_Central"/>
</dbReference>
<dbReference type="AlphaFoldDB" id="A0A9J7N8A4"/>
<dbReference type="GO" id="GO:0061630">
    <property type="term" value="F:ubiquitin protein ligase activity"/>
    <property type="evidence" value="ECO:0000318"/>
    <property type="project" value="GO_Central"/>
</dbReference>
<feature type="repeat" description="NHL" evidence="5">
    <location>
        <begin position="195"/>
        <end position="236"/>
    </location>
</feature>
<organism evidence="6 7">
    <name type="scientific">Branchiostoma floridae</name>
    <name type="common">Florida lancelet</name>
    <name type="synonym">Amphioxus</name>
    <dbReference type="NCBI Taxonomy" id="7739"/>
    <lineage>
        <taxon>Eukaryota</taxon>
        <taxon>Metazoa</taxon>
        <taxon>Chordata</taxon>
        <taxon>Cephalochordata</taxon>
        <taxon>Leptocardii</taxon>
        <taxon>Amphioxiformes</taxon>
        <taxon>Branchiostomatidae</taxon>
        <taxon>Branchiostoma</taxon>
    </lineage>
</organism>
<dbReference type="OMA" id="GDFLMSW"/>
<dbReference type="GO" id="GO:0000209">
    <property type="term" value="P:protein polyubiquitination"/>
    <property type="evidence" value="ECO:0000318"/>
    <property type="project" value="GO_Central"/>
</dbReference>
<evidence type="ECO:0000256" key="1">
    <source>
        <dbReference type="ARBA" id="ARBA00022729"/>
    </source>
</evidence>
<dbReference type="PANTHER" id="PTHR10680:SF38">
    <property type="entry name" value="BLL1368 PROTEIN"/>
    <property type="match status" value="1"/>
</dbReference>
<accession>A0A9J7N8A4</accession>
<evidence type="ECO:0000256" key="4">
    <source>
        <dbReference type="ARBA" id="ARBA00071346"/>
    </source>
</evidence>
<dbReference type="OrthoDB" id="10044505at2759"/>
<dbReference type="PANTHER" id="PTHR10680">
    <property type="entry name" value="PEPTIDYL-GLYCINE ALPHA-AMIDATING MONOOXYGENASE"/>
    <property type="match status" value="1"/>
</dbReference>
<proteinExistence type="predicted"/>
<dbReference type="SUPFAM" id="SSF63829">
    <property type="entry name" value="Calcium-dependent phosphotriesterase"/>
    <property type="match status" value="1"/>
</dbReference>
<keyword evidence="3" id="KW-0325">Glycoprotein</keyword>
<dbReference type="Gene3D" id="2.120.10.30">
    <property type="entry name" value="TolB, C-terminal domain"/>
    <property type="match status" value="1"/>
</dbReference>
<dbReference type="PROSITE" id="PS51125">
    <property type="entry name" value="NHL"/>
    <property type="match status" value="2"/>
</dbReference>
<gene>
    <name evidence="7" type="primary">LOC118427955</name>
</gene>
<reference evidence="7" key="2">
    <citation type="submission" date="2025-08" db="UniProtKB">
        <authorList>
            <consortium name="RefSeq"/>
        </authorList>
    </citation>
    <scope>IDENTIFICATION</scope>
    <source>
        <strain evidence="7">S238N-H82</strain>
        <tissue evidence="7">Testes</tissue>
    </source>
</reference>
<evidence type="ECO:0000313" key="7">
    <source>
        <dbReference type="RefSeq" id="XP_035693814.1"/>
    </source>
</evidence>
<evidence type="ECO:0000256" key="2">
    <source>
        <dbReference type="ARBA" id="ARBA00022737"/>
    </source>
</evidence>
<keyword evidence="2" id="KW-0677">Repeat</keyword>
<reference evidence="6" key="1">
    <citation type="journal article" date="2020" name="Nat. Ecol. Evol.">
        <title>Deeply conserved synteny resolves early events in vertebrate evolution.</title>
        <authorList>
            <person name="Simakov O."/>
            <person name="Marletaz F."/>
            <person name="Yue J.X."/>
            <person name="O'Connell B."/>
            <person name="Jenkins J."/>
            <person name="Brandt A."/>
            <person name="Calef R."/>
            <person name="Tung C.H."/>
            <person name="Huang T.K."/>
            <person name="Schmutz J."/>
            <person name="Satoh N."/>
            <person name="Yu J.K."/>
            <person name="Putnam N.H."/>
            <person name="Green R.E."/>
            <person name="Rokhsar D.S."/>
        </authorList>
    </citation>
    <scope>NUCLEOTIDE SEQUENCE [LARGE SCALE GENOMIC DNA]</scope>
    <source>
        <strain evidence="6">S238N-H82</strain>
    </source>
</reference>
<evidence type="ECO:0000313" key="6">
    <source>
        <dbReference type="Proteomes" id="UP000001554"/>
    </source>
</evidence>
<dbReference type="InterPro" id="IPR001258">
    <property type="entry name" value="NHL_repeat"/>
</dbReference>
<evidence type="ECO:0000256" key="5">
    <source>
        <dbReference type="PROSITE-ProRule" id="PRU00504"/>
    </source>
</evidence>